<accession>A0LWL5</accession>
<name>A0LWL5_ACIC1</name>
<dbReference type="STRING" id="351607.Acel_2053"/>
<protein>
    <submittedName>
        <fullName evidence="1">Uncharacterized protein</fullName>
    </submittedName>
</protein>
<gene>
    <name evidence="1" type="ordered locus">Acel_2053</name>
</gene>
<dbReference type="AlphaFoldDB" id="A0LWL5"/>
<organism evidence="1 2">
    <name type="scientific">Acidothermus cellulolyticus (strain ATCC 43068 / DSM 8971 / 11B)</name>
    <dbReference type="NCBI Taxonomy" id="351607"/>
    <lineage>
        <taxon>Bacteria</taxon>
        <taxon>Bacillati</taxon>
        <taxon>Actinomycetota</taxon>
        <taxon>Actinomycetes</taxon>
        <taxon>Acidothermales</taxon>
        <taxon>Acidothermaceae</taxon>
        <taxon>Acidothermus</taxon>
    </lineage>
</organism>
<dbReference type="Proteomes" id="UP000008221">
    <property type="component" value="Chromosome"/>
</dbReference>
<dbReference type="KEGG" id="ace:Acel_2053"/>
<dbReference type="EMBL" id="CP000481">
    <property type="protein sequence ID" value="ABK53825.1"/>
    <property type="molecule type" value="Genomic_DNA"/>
</dbReference>
<evidence type="ECO:0000313" key="2">
    <source>
        <dbReference type="Proteomes" id="UP000008221"/>
    </source>
</evidence>
<sequence>MTSEQDAPPLDPIPVTVSEDEARAVAAALKAFAAALPDDRRADYARLAQDVAAGTIPADDVDAVERTCRLALETGHARRLGPDVELLLGSVMHRLPLGRRYDEQVRTVNKALETLTGREIRSARVSWRIPGHYECALHVEGFHLTLAFTPDAVEIRRLEAG</sequence>
<reference evidence="1 2" key="1">
    <citation type="journal article" date="2009" name="Genome Res.">
        <title>Complete genome of the cellulolytic thermophile Acidothermus cellulolyticus 11B provides insights into its ecophysiological and evolutionary adaptations.</title>
        <authorList>
            <person name="Barabote R.D."/>
            <person name="Xie G."/>
            <person name="Leu D.H."/>
            <person name="Normand P."/>
            <person name="Necsulea A."/>
            <person name="Daubin V."/>
            <person name="Medigue C."/>
            <person name="Adney W.S."/>
            <person name="Xu X.C."/>
            <person name="Lapidus A."/>
            <person name="Parales R.E."/>
            <person name="Detter C."/>
            <person name="Pujic P."/>
            <person name="Bruce D."/>
            <person name="Lavire C."/>
            <person name="Challacombe J.F."/>
            <person name="Brettin T.S."/>
            <person name="Berry A.M."/>
        </authorList>
    </citation>
    <scope>NUCLEOTIDE SEQUENCE [LARGE SCALE GENOMIC DNA]</scope>
    <source>
        <strain evidence="2">ATCC 43068 / DSM 8971 / 11B</strain>
    </source>
</reference>
<dbReference type="OrthoDB" id="5193089at2"/>
<dbReference type="eggNOG" id="ENOG5033E7B">
    <property type="taxonomic scope" value="Bacteria"/>
</dbReference>
<dbReference type="RefSeq" id="WP_011720888.1">
    <property type="nucleotide sequence ID" value="NC_008578.1"/>
</dbReference>
<evidence type="ECO:0000313" key="1">
    <source>
        <dbReference type="EMBL" id="ABK53825.1"/>
    </source>
</evidence>
<dbReference type="HOGENOM" id="CLU_1640108_0_0_11"/>
<keyword evidence="2" id="KW-1185">Reference proteome</keyword>
<proteinExistence type="predicted"/>
<dbReference type="InParanoid" id="A0LWL5"/>